<organism evidence="2 3">
    <name type="scientific">Cylicocyclus nassatus</name>
    <name type="common">Nematode worm</name>
    <dbReference type="NCBI Taxonomy" id="53992"/>
    <lineage>
        <taxon>Eukaryota</taxon>
        <taxon>Metazoa</taxon>
        <taxon>Ecdysozoa</taxon>
        <taxon>Nematoda</taxon>
        <taxon>Chromadorea</taxon>
        <taxon>Rhabditida</taxon>
        <taxon>Rhabditina</taxon>
        <taxon>Rhabditomorpha</taxon>
        <taxon>Strongyloidea</taxon>
        <taxon>Strongylidae</taxon>
        <taxon>Cylicocyclus</taxon>
    </lineage>
</organism>
<dbReference type="AlphaFoldDB" id="A0AA36DTN8"/>
<evidence type="ECO:0000313" key="2">
    <source>
        <dbReference type="EMBL" id="CAJ0592566.1"/>
    </source>
</evidence>
<keyword evidence="3" id="KW-1185">Reference proteome</keyword>
<proteinExistence type="predicted"/>
<feature type="chain" id="PRO_5041311009" evidence="1">
    <location>
        <begin position="30"/>
        <end position="148"/>
    </location>
</feature>
<gene>
    <name evidence="2" type="ORF">CYNAS_LOCUS4549</name>
</gene>
<dbReference type="Proteomes" id="UP001176961">
    <property type="component" value="Unassembled WGS sequence"/>
</dbReference>
<accession>A0AA36DTN8</accession>
<dbReference type="EMBL" id="CATQJL010000112">
    <property type="protein sequence ID" value="CAJ0592566.1"/>
    <property type="molecule type" value="Genomic_DNA"/>
</dbReference>
<protein>
    <submittedName>
        <fullName evidence="2">Uncharacterized protein</fullName>
    </submittedName>
</protein>
<name>A0AA36DTN8_CYLNA</name>
<comment type="caution">
    <text evidence="2">The sequence shown here is derived from an EMBL/GenBank/DDBJ whole genome shotgun (WGS) entry which is preliminary data.</text>
</comment>
<evidence type="ECO:0000256" key="1">
    <source>
        <dbReference type="SAM" id="SignalP"/>
    </source>
</evidence>
<evidence type="ECO:0000313" key="3">
    <source>
        <dbReference type="Proteomes" id="UP001176961"/>
    </source>
</evidence>
<reference evidence="2" key="1">
    <citation type="submission" date="2023-07" db="EMBL/GenBank/DDBJ databases">
        <authorList>
            <consortium name="CYATHOMIX"/>
        </authorList>
    </citation>
    <scope>NUCLEOTIDE SEQUENCE</scope>
    <source>
        <strain evidence="2">N/A</strain>
    </source>
</reference>
<keyword evidence="1" id="KW-0732">Signal</keyword>
<feature type="signal peptide" evidence="1">
    <location>
        <begin position="1"/>
        <end position="29"/>
    </location>
</feature>
<sequence>MKTYGNCASITRGIFYCALFTFLGVSILAATPPEKDPTIPPKDPENLECDQQHPKCYDNRIDKDHRVLLLHHITDECQKKHQLKHELEYSCWTECHAWWPLKHSPLGPPELVPRDVFLVYATLHIEKTFSAMHFDTRLCDVSYMEYKN</sequence>